<dbReference type="PROSITE" id="PS50102">
    <property type="entry name" value="RRM"/>
    <property type="match status" value="1"/>
</dbReference>
<reference evidence="6 7" key="1">
    <citation type="submission" date="2024-05" db="EMBL/GenBank/DDBJ databases">
        <title>Haplotype-resolved chromosome-level genome assembly of Huyou (Citrus changshanensis).</title>
        <authorList>
            <person name="Miao C."/>
            <person name="Chen W."/>
            <person name="Wu Y."/>
            <person name="Wang L."/>
            <person name="Zhao S."/>
            <person name="Grierson D."/>
            <person name="Xu C."/>
            <person name="Chen K."/>
        </authorList>
    </citation>
    <scope>NUCLEOTIDE SEQUENCE [LARGE SCALE GENOMIC DNA]</scope>
    <source>
        <strain evidence="6">01-14</strain>
        <tissue evidence="6">Leaf</tissue>
    </source>
</reference>
<dbReference type="GO" id="GO:1990904">
    <property type="term" value="C:ribonucleoprotein complex"/>
    <property type="evidence" value="ECO:0007669"/>
    <property type="project" value="TreeGrafter"/>
</dbReference>
<evidence type="ECO:0000256" key="1">
    <source>
        <dbReference type="ARBA" id="ARBA00022884"/>
    </source>
</evidence>
<dbReference type="FunFam" id="3.10.450.50:FF:000003">
    <property type="entry name" value="Nuclear transport factor 2 family protein"/>
    <property type="match status" value="1"/>
</dbReference>
<protein>
    <submittedName>
        <fullName evidence="6">Uncharacterized protein</fullName>
    </submittedName>
</protein>
<dbReference type="CDD" id="cd00780">
    <property type="entry name" value="NTF2"/>
    <property type="match status" value="1"/>
</dbReference>
<dbReference type="AlphaFoldDB" id="A0AAP0LZ78"/>
<dbReference type="Proteomes" id="UP001428341">
    <property type="component" value="Unassembled WGS sequence"/>
</dbReference>
<feature type="region of interest" description="Disordered" evidence="3">
    <location>
        <begin position="205"/>
        <end position="267"/>
    </location>
</feature>
<dbReference type="PANTHER" id="PTHR10693:SF45">
    <property type="entry name" value="NUCLEAR TRANSPORT FACTOR 2 (NTF2) FAMILY PROTEIN WITH RNA BINDING (RRM-RBD-RNP MOTIFS) DOMAIN-CONTAINING PROTEIN"/>
    <property type="match status" value="1"/>
</dbReference>
<dbReference type="InterPro" id="IPR035979">
    <property type="entry name" value="RBD_domain_sf"/>
</dbReference>
<evidence type="ECO:0000256" key="2">
    <source>
        <dbReference type="PROSITE-ProRule" id="PRU00176"/>
    </source>
</evidence>
<dbReference type="Pfam" id="PF02136">
    <property type="entry name" value="NTF2"/>
    <property type="match status" value="1"/>
</dbReference>
<feature type="domain" description="RRM" evidence="4">
    <location>
        <begin position="362"/>
        <end position="440"/>
    </location>
</feature>
<feature type="domain" description="NTF2" evidence="5">
    <location>
        <begin position="16"/>
        <end position="131"/>
    </location>
</feature>
<keyword evidence="7" id="KW-1185">Reference proteome</keyword>
<dbReference type="SMART" id="SM00360">
    <property type="entry name" value="RRM"/>
    <property type="match status" value="1"/>
</dbReference>
<dbReference type="InterPro" id="IPR018222">
    <property type="entry name" value="Nuclear_transport_factor_2_euk"/>
</dbReference>
<evidence type="ECO:0000259" key="4">
    <source>
        <dbReference type="PROSITE" id="PS50102"/>
    </source>
</evidence>
<dbReference type="InterPro" id="IPR032710">
    <property type="entry name" value="NTF2-like_dom_sf"/>
</dbReference>
<dbReference type="GO" id="GO:0003729">
    <property type="term" value="F:mRNA binding"/>
    <property type="evidence" value="ECO:0007669"/>
    <property type="project" value="TreeGrafter"/>
</dbReference>
<gene>
    <name evidence="6" type="ORF">WN944_003304</name>
</gene>
<feature type="compositionally biased region" description="Low complexity" evidence="3">
    <location>
        <begin position="236"/>
        <end position="251"/>
    </location>
</feature>
<dbReference type="InterPro" id="IPR000504">
    <property type="entry name" value="RRM_dom"/>
</dbReference>
<feature type="compositionally biased region" description="Basic and acidic residues" evidence="3">
    <location>
        <begin position="279"/>
        <end position="288"/>
    </location>
</feature>
<accession>A0AAP0LZ78</accession>
<dbReference type="InterPro" id="IPR039539">
    <property type="entry name" value="Ras_GTPase_bind_prot"/>
</dbReference>
<dbReference type="SUPFAM" id="SSF54427">
    <property type="entry name" value="NTF2-like"/>
    <property type="match status" value="1"/>
</dbReference>
<name>A0AAP0LZ78_9ROSI</name>
<proteinExistence type="predicted"/>
<evidence type="ECO:0000259" key="5">
    <source>
        <dbReference type="PROSITE" id="PS50177"/>
    </source>
</evidence>
<feature type="region of interest" description="Disordered" evidence="3">
    <location>
        <begin position="279"/>
        <end position="342"/>
    </location>
</feature>
<evidence type="ECO:0000313" key="6">
    <source>
        <dbReference type="EMBL" id="KAK9192611.1"/>
    </source>
</evidence>
<dbReference type="SUPFAM" id="SSF54928">
    <property type="entry name" value="RNA-binding domain, RBD"/>
    <property type="match status" value="1"/>
</dbReference>
<dbReference type="PANTHER" id="PTHR10693">
    <property type="entry name" value="RAS GTPASE-ACTIVATING PROTEIN-BINDING PROTEIN"/>
    <property type="match status" value="1"/>
</dbReference>
<sequence>MAAQAESSAKVDPQLVGNSFVEQYFKALHQYPEHLHRFYQDSSFLSRPGPDGVMTSITTMKEINDQILSLDYQNYQTEILTVDAQASYCKGVLVLVTGYMSGKTGKRRFSQSFFLAPQENGFFVLNDIFRFVDDDLSVGMVMPINDVDKTAAPVTTSVPESEACQVANHSVPNHTRTTIMETAKAAKTTLPDEVITKENDKKISETLPQNDHDQDNHSVSNQTSHDQDNHSVSNQTSTTTSSAEAISTTTTNNVNRPAETSSHDHLHKKANDHLIPEKKSGVANHDHPPVVSEIKTPRTPDSSSRKSFASIVHALKDNSSPFQNKVPPPNLKKGANTTQSSADPFSNNALRNNIDDQAAKNPVIFVANLPMDVTADQIKSVFVKFGPIKANGIRIRTNQLRPNCFSFVEFESISSMQNALKASPITFGGNEAVSVRRNVGSTSQNDNVRGRVNANGRINNAQAAVATGRGAGESPRTAQKANQNDGVRGGRQGQVDKKNTGSAQAPKAAAMTAKK</sequence>
<feature type="compositionally biased region" description="Polar residues" evidence="3">
    <location>
        <begin position="476"/>
        <end position="485"/>
    </location>
</feature>
<feature type="compositionally biased region" description="Low complexity" evidence="3">
    <location>
        <begin position="503"/>
        <end position="515"/>
    </location>
</feature>
<keyword evidence="1 2" id="KW-0694">RNA-binding</keyword>
<dbReference type="Pfam" id="PF00076">
    <property type="entry name" value="RRM_1"/>
    <property type="match status" value="1"/>
</dbReference>
<dbReference type="InterPro" id="IPR012677">
    <property type="entry name" value="Nucleotide-bd_a/b_plait_sf"/>
</dbReference>
<dbReference type="Gene3D" id="3.10.450.50">
    <property type="match status" value="1"/>
</dbReference>
<dbReference type="PROSITE" id="PS50177">
    <property type="entry name" value="NTF2_DOMAIN"/>
    <property type="match status" value="1"/>
</dbReference>
<organism evidence="6 7">
    <name type="scientific">Citrus x changshan-huyou</name>
    <dbReference type="NCBI Taxonomy" id="2935761"/>
    <lineage>
        <taxon>Eukaryota</taxon>
        <taxon>Viridiplantae</taxon>
        <taxon>Streptophyta</taxon>
        <taxon>Embryophyta</taxon>
        <taxon>Tracheophyta</taxon>
        <taxon>Spermatophyta</taxon>
        <taxon>Magnoliopsida</taxon>
        <taxon>eudicotyledons</taxon>
        <taxon>Gunneridae</taxon>
        <taxon>Pentapetalae</taxon>
        <taxon>rosids</taxon>
        <taxon>malvids</taxon>
        <taxon>Sapindales</taxon>
        <taxon>Rutaceae</taxon>
        <taxon>Aurantioideae</taxon>
        <taxon>Citrus</taxon>
    </lineage>
</organism>
<comment type="caution">
    <text evidence="6">The sequence shown here is derived from an EMBL/GenBank/DDBJ whole genome shotgun (WGS) entry which is preliminary data.</text>
</comment>
<dbReference type="CDD" id="cd00590">
    <property type="entry name" value="RRM_SF"/>
    <property type="match status" value="1"/>
</dbReference>
<feature type="compositionally biased region" description="Basic and acidic residues" evidence="3">
    <location>
        <begin position="205"/>
        <end position="216"/>
    </location>
</feature>
<dbReference type="Gene3D" id="3.30.70.330">
    <property type="match status" value="1"/>
</dbReference>
<evidence type="ECO:0000313" key="7">
    <source>
        <dbReference type="Proteomes" id="UP001428341"/>
    </source>
</evidence>
<feature type="compositionally biased region" description="Polar residues" evidence="3">
    <location>
        <begin position="217"/>
        <end position="235"/>
    </location>
</feature>
<dbReference type="EMBL" id="JBCGBO010000006">
    <property type="protein sequence ID" value="KAK9192611.1"/>
    <property type="molecule type" value="Genomic_DNA"/>
</dbReference>
<feature type="region of interest" description="Disordered" evidence="3">
    <location>
        <begin position="439"/>
        <end position="515"/>
    </location>
</feature>
<evidence type="ECO:0000256" key="3">
    <source>
        <dbReference type="SAM" id="MobiDB-lite"/>
    </source>
</evidence>
<dbReference type="InterPro" id="IPR002075">
    <property type="entry name" value="NTF2_dom"/>
</dbReference>
<dbReference type="GO" id="GO:0005829">
    <property type="term" value="C:cytosol"/>
    <property type="evidence" value="ECO:0007669"/>
    <property type="project" value="TreeGrafter"/>
</dbReference>